<sequence>MPDWKALYPFESKFLEIPISETSADKVRMHYVEMGPTPAAGEAATEQTVLCVHGNPTWSFTYREVLKQVSNQARVIAVDHIGCGLSDKPQNYNYCLEQHVGNLARLIETLDLRRVTLLVHDWGGAIGFGAALKHPARIEKFVVLNTAAFPPPYVPWRIAACRWPWIGNWGMRQLNLFARAALHMTLNRLPRLAPAVAAGLIAPYGNWHDRVAVARFVQDIPSRKSQATWQALTHIEQGLALFADHPVRLVWGMKDWCFRPECLERLEEKLPHAKSQRLEDVGHYVMEEAPEEVIGAVREVLELGGDAV</sequence>
<dbReference type="PRINTS" id="PR00412">
    <property type="entry name" value="EPOXHYDRLASE"/>
</dbReference>
<dbReference type="InterPro" id="IPR000073">
    <property type="entry name" value="AB_hydrolase_1"/>
</dbReference>
<dbReference type="GO" id="GO:0016020">
    <property type="term" value="C:membrane"/>
    <property type="evidence" value="ECO:0007669"/>
    <property type="project" value="TreeGrafter"/>
</dbReference>
<evidence type="ECO:0000313" key="2">
    <source>
        <dbReference type="EMBL" id="QDV27244.1"/>
    </source>
</evidence>
<dbReference type="RefSeq" id="WP_145084348.1">
    <property type="nucleotide sequence ID" value="NZ_CP036298.1"/>
</dbReference>
<dbReference type="PANTHER" id="PTHR43798">
    <property type="entry name" value="MONOACYLGLYCEROL LIPASE"/>
    <property type="match status" value="1"/>
</dbReference>
<reference evidence="2 3" key="1">
    <citation type="submission" date="2019-02" db="EMBL/GenBank/DDBJ databases">
        <title>Deep-cultivation of Planctomycetes and their phenomic and genomic characterization uncovers novel biology.</title>
        <authorList>
            <person name="Wiegand S."/>
            <person name="Jogler M."/>
            <person name="Boedeker C."/>
            <person name="Pinto D."/>
            <person name="Vollmers J."/>
            <person name="Rivas-Marin E."/>
            <person name="Kohn T."/>
            <person name="Peeters S.H."/>
            <person name="Heuer A."/>
            <person name="Rast P."/>
            <person name="Oberbeckmann S."/>
            <person name="Bunk B."/>
            <person name="Jeske O."/>
            <person name="Meyerdierks A."/>
            <person name="Storesund J.E."/>
            <person name="Kallscheuer N."/>
            <person name="Luecker S."/>
            <person name="Lage O.M."/>
            <person name="Pohl T."/>
            <person name="Merkel B.J."/>
            <person name="Hornburger P."/>
            <person name="Mueller R.-W."/>
            <person name="Bruemmer F."/>
            <person name="Labrenz M."/>
            <person name="Spormann A.M."/>
            <person name="Op den Camp H."/>
            <person name="Overmann J."/>
            <person name="Amann R."/>
            <person name="Jetten M.S.M."/>
            <person name="Mascher T."/>
            <person name="Medema M.H."/>
            <person name="Devos D.P."/>
            <person name="Kaster A.-K."/>
            <person name="Ovreas L."/>
            <person name="Rohde M."/>
            <person name="Galperin M.Y."/>
            <person name="Jogler C."/>
        </authorList>
    </citation>
    <scope>NUCLEOTIDE SEQUENCE [LARGE SCALE GENOMIC DNA]</scope>
    <source>
        <strain evidence="2 3">Q31a</strain>
    </source>
</reference>
<dbReference type="SUPFAM" id="SSF53474">
    <property type="entry name" value="alpha/beta-Hydrolases"/>
    <property type="match status" value="1"/>
</dbReference>
<dbReference type="AlphaFoldDB" id="A0A518GF71"/>
<dbReference type="InterPro" id="IPR000639">
    <property type="entry name" value="Epox_hydrolase-like"/>
</dbReference>
<dbReference type="Gene3D" id="3.40.50.1820">
    <property type="entry name" value="alpha/beta hydrolase"/>
    <property type="match status" value="1"/>
</dbReference>
<dbReference type="Pfam" id="PF00561">
    <property type="entry name" value="Abhydrolase_1"/>
    <property type="match status" value="1"/>
</dbReference>
<dbReference type="KEGG" id="ahel:Q31a_56320"/>
<dbReference type="InterPro" id="IPR029058">
    <property type="entry name" value="AB_hydrolase_fold"/>
</dbReference>
<evidence type="ECO:0000259" key="1">
    <source>
        <dbReference type="Pfam" id="PF00561"/>
    </source>
</evidence>
<gene>
    <name evidence="2" type="primary">dhaA</name>
    <name evidence="2" type="ORF">Q31a_56320</name>
</gene>
<dbReference type="OrthoDB" id="9775557at2"/>
<keyword evidence="3" id="KW-1185">Reference proteome</keyword>
<dbReference type="PRINTS" id="PR00111">
    <property type="entry name" value="ABHYDROLASE"/>
</dbReference>
<organism evidence="2 3">
    <name type="scientific">Aureliella helgolandensis</name>
    <dbReference type="NCBI Taxonomy" id="2527968"/>
    <lineage>
        <taxon>Bacteria</taxon>
        <taxon>Pseudomonadati</taxon>
        <taxon>Planctomycetota</taxon>
        <taxon>Planctomycetia</taxon>
        <taxon>Pirellulales</taxon>
        <taxon>Pirellulaceae</taxon>
        <taxon>Aureliella</taxon>
    </lineage>
</organism>
<keyword evidence="2" id="KW-0378">Hydrolase</keyword>
<dbReference type="Proteomes" id="UP000318017">
    <property type="component" value="Chromosome"/>
</dbReference>
<proteinExistence type="predicted"/>
<dbReference type="EMBL" id="CP036298">
    <property type="protein sequence ID" value="QDV27244.1"/>
    <property type="molecule type" value="Genomic_DNA"/>
</dbReference>
<accession>A0A518GF71</accession>
<dbReference type="EC" id="3.8.1.5" evidence="2"/>
<dbReference type="GO" id="GO:0018786">
    <property type="term" value="F:haloalkane dehalogenase activity"/>
    <property type="evidence" value="ECO:0007669"/>
    <property type="project" value="UniProtKB-EC"/>
</dbReference>
<feature type="domain" description="AB hydrolase-1" evidence="1">
    <location>
        <begin position="48"/>
        <end position="290"/>
    </location>
</feature>
<evidence type="ECO:0000313" key="3">
    <source>
        <dbReference type="Proteomes" id="UP000318017"/>
    </source>
</evidence>
<dbReference type="PANTHER" id="PTHR43798:SF24">
    <property type="entry name" value="CIS-3-ALKYL-4-ALKYLOXETAN-2-ONE DECARBOXYLASE"/>
    <property type="match status" value="1"/>
</dbReference>
<name>A0A518GF71_9BACT</name>
<dbReference type="InterPro" id="IPR050266">
    <property type="entry name" value="AB_hydrolase_sf"/>
</dbReference>
<protein>
    <submittedName>
        <fullName evidence="2">Haloalkane dehalogenase</fullName>
        <ecNumber evidence="2">3.8.1.5</ecNumber>
    </submittedName>
</protein>